<accession>A0AAN9USP2</accession>
<gene>
    <name evidence="1" type="ORF">SLS53_001190</name>
</gene>
<keyword evidence="2" id="KW-1185">Reference proteome</keyword>
<name>A0AAN9USP2_9PEZI</name>
<proteinExistence type="predicted"/>
<protein>
    <recommendedName>
        <fullName evidence="3">Glycine zipper 2TM domain-containing protein</fullName>
    </recommendedName>
</protein>
<dbReference type="EMBL" id="JAJSPL020000003">
    <property type="protein sequence ID" value="KAK7747938.1"/>
    <property type="molecule type" value="Genomic_DNA"/>
</dbReference>
<organism evidence="1 2">
    <name type="scientific">Cytospora paraplurivora</name>
    <dbReference type="NCBI Taxonomy" id="2898453"/>
    <lineage>
        <taxon>Eukaryota</taxon>
        <taxon>Fungi</taxon>
        <taxon>Dikarya</taxon>
        <taxon>Ascomycota</taxon>
        <taxon>Pezizomycotina</taxon>
        <taxon>Sordariomycetes</taxon>
        <taxon>Sordariomycetidae</taxon>
        <taxon>Diaporthales</taxon>
        <taxon>Cytosporaceae</taxon>
        <taxon>Cytospora</taxon>
    </lineage>
</organism>
<dbReference type="Proteomes" id="UP001320245">
    <property type="component" value="Unassembled WGS sequence"/>
</dbReference>
<dbReference type="AlphaFoldDB" id="A0AAN9USP2"/>
<evidence type="ECO:0000313" key="1">
    <source>
        <dbReference type="EMBL" id="KAK7747938.1"/>
    </source>
</evidence>
<reference evidence="1 2" key="1">
    <citation type="journal article" date="2023" name="PLoS ONE">
        <title>Cytospora paraplurivora sp. nov. isolated from orchards with fruit tree decline syndrome in Ontario, Canada.</title>
        <authorList>
            <person name="Ilyukhin E."/>
            <person name="Nguyen H.D.T."/>
            <person name="Castle A.J."/>
            <person name="Ellouze W."/>
        </authorList>
    </citation>
    <scope>NUCLEOTIDE SEQUENCE [LARGE SCALE GENOMIC DNA]</scope>
    <source>
        <strain evidence="1 2">FDS-564</strain>
    </source>
</reference>
<evidence type="ECO:0000313" key="2">
    <source>
        <dbReference type="Proteomes" id="UP001320245"/>
    </source>
</evidence>
<evidence type="ECO:0008006" key="3">
    <source>
        <dbReference type="Google" id="ProtNLM"/>
    </source>
</evidence>
<sequence length="175" mass="19048">MASLPPPETCKRTLHQVGDLSAFQYGGSPRDPVDKARHVVENTFSSSNSGLGVGVLGAIVGGLIAREASEATAHRSRGHGHHRSDKAPLVSALVGAAVGGLAANALEKRIEVARAKTAEDEDAWESKWCRDSKGRRTGRDGVIEDFDKRETRRRANNMSYQDAADYEAVYYRSRR</sequence>
<comment type="caution">
    <text evidence="1">The sequence shown here is derived from an EMBL/GenBank/DDBJ whole genome shotgun (WGS) entry which is preliminary data.</text>
</comment>